<keyword evidence="1" id="KW-0812">Transmembrane</keyword>
<feature type="transmembrane region" description="Helical" evidence="1">
    <location>
        <begin position="112"/>
        <end position="129"/>
    </location>
</feature>
<feature type="transmembrane region" description="Helical" evidence="1">
    <location>
        <begin position="230"/>
        <end position="249"/>
    </location>
</feature>
<keyword evidence="1" id="KW-1133">Transmembrane helix</keyword>
<organism evidence="2 3">
    <name type="scientific">Agrococcus pavilionensis RW1</name>
    <dbReference type="NCBI Taxonomy" id="1330458"/>
    <lineage>
        <taxon>Bacteria</taxon>
        <taxon>Bacillati</taxon>
        <taxon>Actinomycetota</taxon>
        <taxon>Actinomycetes</taxon>
        <taxon>Micrococcales</taxon>
        <taxon>Microbacteriaceae</taxon>
        <taxon>Agrococcus</taxon>
    </lineage>
</organism>
<dbReference type="OrthoDB" id="4568693at2"/>
<dbReference type="Pfam" id="PF06912">
    <property type="entry name" value="DUF1275"/>
    <property type="match status" value="1"/>
</dbReference>
<dbReference type="RefSeq" id="WP_021010087.1">
    <property type="nucleotide sequence ID" value="NZ_ASHR01000016.1"/>
</dbReference>
<feature type="transmembrane region" description="Helical" evidence="1">
    <location>
        <begin position="141"/>
        <end position="158"/>
    </location>
</feature>
<evidence type="ECO:0000256" key="1">
    <source>
        <dbReference type="SAM" id="Phobius"/>
    </source>
</evidence>
<feature type="transmembrane region" description="Helical" evidence="1">
    <location>
        <begin position="78"/>
        <end position="100"/>
    </location>
</feature>
<proteinExistence type="predicted"/>
<name>U1LQL0_9MICO</name>
<keyword evidence="1" id="KW-0472">Membrane</keyword>
<comment type="caution">
    <text evidence="2">The sequence shown here is derived from an EMBL/GenBank/DDBJ whole genome shotgun (WGS) entry which is preliminary data.</text>
</comment>
<evidence type="ECO:0000313" key="3">
    <source>
        <dbReference type="Proteomes" id="UP000016462"/>
    </source>
</evidence>
<gene>
    <name evidence="2" type="ORF">L332_09880</name>
</gene>
<protein>
    <recommendedName>
        <fullName evidence="4">DUF1275 domain-containing protein</fullName>
    </recommendedName>
</protein>
<keyword evidence="3" id="KW-1185">Reference proteome</keyword>
<evidence type="ECO:0008006" key="4">
    <source>
        <dbReference type="Google" id="ProtNLM"/>
    </source>
</evidence>
<dbReference type="PANTHER" id="PTHR37314:SF4">
    <property type="entry name" value="UPF0700 TRANSMEMBRANE PROTEIN YOAK"/>
    <property type="match status" value="1"/>
</dbReference>
<dbReference type="InterPro" id="IPR010699">
    <property type="entry name" value="DUF1275"/>
</dbReference>
<dbReference type="AlphaFoldDB" id="U1LQL0"/>
<feature type="transmembrane region" description="Helical" evidence="1">
    <location>
        <begin position="204"/>
        <end position="224"/>
    </location>
</feature>
<dbReference type="Proteomes" id="UP000016462">
    <property type="component" value="Unassembled WGS sequence"/>
</dbReference>
<accession>U1LQL0</accession>
<evidence type="ECO:0000313" key="2">
    <source>
        <dbReference type="EMBL" id="ERG64754.1"/>
    </source>
</evidence>
<feature type="transmembrane region" description="Helical" evidence="1">
    <location>
        <begin position="34"/>
        <end position="58"/>
    </location>
</feature>
<dbReference type="PANTHER" id="PTHR37314">
    <property type="entry name" value="SLR0142 PROTEIN"/>
    <property type="match status" value="1"/>
</dbReference>
<reference evidence="2 3" key="1">
    <citation type="journal article" date="2013" name="Genome Announc.">
        <title>First draft genome sequence from a member of the genus agrococcus, isolated from modern microbialites.</title>
        <authorList>
            <person name="White R.A.III."/>
            <person name="Grassa C.J."/>
            <person name="Suttle C.A."/>
        </authorList>
    </citation>
    <scope>NUCLEOTIDE SEQUENCE [LARGE SCALE GENOMIC DNA]</scope>
    <source>
        <strain evidence="2 3">RW1</strain>
    </source>
</reference>
<sequence length="260" mass="27365">MDASPGPGGRAAPLVAYLRGIAGPDRSPRWNRDLAVLLALTAGILNSVGFMAIALYTSHMTGLTAMLADSLVLGSLDIALLCLTGLTSFVVGAAVCALLFNWARRRELQSRFAIVLLLEAALALFIGLVAHELTADAGREWVLIALLGFTMGLQNAVITKISDAQIRTTHVTGMVTDIGIELGKLVYPKRAGDPDPVRPRLGRLGLHVLLVSAFFVGGVTGALAYQAIGFLTVVPTAVLLLAFASVPVIEDARGRSRRSA</sequence>
<dbReference type="EMBL" id="ASHR01000016">
    <property type="protein sequence ID" value="ERG64754.1"/>
    <property type="molecule type" value="Genomic_DNA"/>
</dbReference>